<dbReference type="Pfam" id="PF07715">
    <property type="entry name" value="Plug"/>
    <property type="match status" value="1"/>
</dbReference>
<dbReference type="GO" id="GO:0044718">
    <property type="term" value="P:siderophore transmembrane transport"/>
    <property type="evidence" value="ECO:0007669"/>
    <property type="project" value="TreeGrafter"/>
</dbReference>
<comment type="caution">
    <text evidence="11">The sequence shown here is derived from an EMBL/GenBank/DDBJ whole genome shotgun (WGS) entry which is preliminary data.</text>
</comment>
<evidence type="ECO:0000313" key="12">
    <source>
        <dbReference type="Proteomes" id="UP000244223"/>
    </source>
</evidence>
<dbReference type="Gene3D" id="2.40.170.20">
    <property type="entry name" value="TonB-dependent receptor, beta-barrel domain"/>
    <property type="match status" value="1"/>
</dbReference>
<feature type="signal peptide" evidence="9">
    <location>
        <begin position="1"/>
        <end position="22"/>
    </location>
</feature>
<reference evidence="11 12" key="1">
    <citation type="submission" date="2018-04" db="EMBL/GenBank/DDBJ databases">
        <title>Genomic Encyclopedia of Archaeal and Bacterial Type Strains, Phase II (KMG-II): from individual species to whole genera.</title>
        <authorList>
            <person name="Goeker M."/>
        </authorList>
    </citation>
    <scope>NUCLEOTIDE SEQUENCE [LARGE SCALE GENOMIC DNA]</scope>
    <source>
        <strain evidence="11 12">DSM 5822</strain>
    </source>
</reference>
<dbReference type="RefSeq" id="WP_107866722.1">
    <property type="nucleotide sequence ID" value="NZ_QAON01000017.1"/>
</dbReference>
<dbReference type="PANTHER" id="PTHR30069:SF29">
    <property type="entry name" value="HEMOGLOBIN AND HEMOGLOBIN-HAPTOGLOBIN-BINDING PROTEIN 1-RELATED"/>
    <property type="match status" value="1"/>
</dbReference>
<protein>
    <submittedName>
        <fullName evidence="11">TonB-dependent receptor-like protein</fullName>
    </submittedName>
</protein>
<gene>
    <name evidence="11" type="ORF">C8N29_11751</name>
</gene>
<sequence length="372" mass="40966">MQHIRRLAMLSLCITHITPTFAAGRDFSTDELLALSLEDLTQVQVSIATGTPKSSYSAPAVTSVIDAKTIADLGLQSIDEALQTLPNVHVSRGSFQYAPRYFIRGIASTYNPHTLVLVNGIPMTSLFLGDRGERIPNAYSLPIELVDRIEVIRGAGSALYGADAFAGVINIHTKNPRDIKNNQASLTVGSFATGRANLLQRQQWQDNSALLSLNYYQSDGDSPIIQRDIQSNYDELFQPYPAQSLAPAAASLSARYFNAHLDLQAPNYRLRSAWLKAWNTGTGVGINDNLDPDARFNHHRASFDLSWQGGHYLGWQLSPQLSYLYGDYENPSSIYLFPKGAFAGLFPDGMIGQPSVKEENARFHLSALTEQL</sequence>
<dbReference type="AlphaFoldDB" id="A0A2T5IV83"/>
<evidence type="ECO:0000256" key="9">
    <source>
        <dbReference type="SAM" id="SignalP"/>
    </source>
</evidence>
<keyword evidence="5 9" id="KW-0732">Signal</keyword>
<keyword evidence="4 8" id="KW-0812">Transmembrane</keyword>
<evidence type="ECO:0000256" key="3">
    <source>
        <dbReference type="ARBA" id="ARBA00022452"/>
    </source>
</evidence>
<comment type="similarity">
    <text evidence="8">Belongs to the TonB-dependent receptor family.</text>
</comment>
<dbReference type="PANTHER" id="PTHR30069">
    <property type="entry name" value="TONB-DEPENDENT OUTER MEMBRANE RECEPTOR"/>
    <property type="match status" value="1"/>
</dbReference>
<evidence type="ECO:0000256" key="8">
    <source>
        <dbReference type="PROSITE-ProRule" id="PRU01360"/>
    </source>
</evidence>
<dbReference type="GO" id="GO:0015344">
    <property type="term" value="F:siderophore uptake transmembrane transporter activity"/>
    <property type="evidence" value="ECO:0007669"/>
    <property type="project" value="TreeGrafter"/>
</dbReference>
<evidence type="ECO:0000313" key="11">
    <source>
        <dbReference type="EMBL" id="PTQ87727.1"/>
    </source>
</evidence>
<accession>A0A2T5IV83</accession>
<dbReference type="EMBL" id="QAON01000017">
    <property type="protein sequence ID" value="PTQ87727.1"/>
    <property type="molecule type" value="Genomic_DNA"/>
</dbReference>
<organism evidence="11 12">
    <name type="scientific">Agitococcus lubricus</name>
    <dbReference type="NCBI Taxonomy" id="1077255"/>
    <lineage>
        <taxon>Bacteria</taxon>
        <taxon>Pseudomonadati</taxon>
        <taxon>Pseudomonadota</taxon>
        <taxon>Gammaproteobacteria</taxon>
        <taxon>Moraxellales</taxon>
        <taxon>Moraxellaceae</taxon>
        <taxon>Agitococcus</taxon>
    </lineage>
</organism>
<keyword evidence="6 8" id="KW-0472">Membrane</keyword>
<dbReference type="InterPro" id="IPR039426">
    <property type="entry name" value="TonB-dep_rcpt-like"/>
</dbReference>
<keyword evidence="3 8" id="KW-1134">Transmembrane beta strand</keyword>
<dbReference type="SUPFAM" id="SSF56935">
    <property type="entry name" value="Porins"/>
    <property type="match status" value="1"/>
</dbReference>
<keyword evidence="7 8" id="KW-0998">Cell outer membrane</keyword>
<evidence type="ECO:0000256" key="7">
    <source>
        <dbReference type="ARBA" id="ARBA00023237"/>
    </source>
</evidence>
<evidence type="ECO:0000256" key="2">
    <source>
        <dbReference type="ARBA" id="ARBA00022448"/>
    </source>
</evidence>
<evidence type="ECO:0000256" key="6">
    <source>
        <dbReference type="ARBA" id="ARBA00023136"/>
    </source>
</evidence>
<dbReference type="OrthoDB" id="1631017at2"/>
<dbReference type="PROSITE" id="PS52016">
    <property type="entry name" value="TONB_DEPENDENT_REC_3"/>
    <property type="match status" value="1"/>
</dbReference>
<evidence type="ECO:0000256" key="4">
    <source>
        <dbReference type="ARBA" id="ARBA00022692"/>
    </source>
</evidence>
<feature type="chain" id="PRO_5015587262" evidence="9">
    <location>
        <begin position="23"/>
        <end position="372"/>
    </location>
</feature>
<comment type="subcellular location">
    <subcellularLocation>
        <location evidence="1 8">Cell outer membrane</location>
        <topology evidence="1 8">Multi-pass membrane protein</topology>
    </subcellularLocation>
</comment>
<proteinExistence type="inferred from homology"/>
<dbReference type="Proteomes" id="UP000244223">
    <property type="component" value="Unassembled WGS sequence"/>
</dbReference>
<evidence type="ECO:0000259" key="10">
    <source>
        <dbReference type="Pfam" id="PF07715"/>
    </source>
</evidence>
<keyword evidence="11" id="KW-0675">Receptor</keyword>
<name>A0A2T5IV83_9GAMM</name>
<feature type="domain" description="TonB-dependent receptor plug" evidence="10">
    <location>
        <begin position="57"/>
        <end position="168"/>
    </location>
</feature>
<dbReference type="InterPro" id="IPR012910">
    <property type="entry name" value="Plug_dom"/>
</dbReference>
<keyword evidence="12" id="KW-1185">Reference proteome</keyword>
<evidence type="ECO:0000256" key="5">
    <source>
        <dbReference type="ARBA" id="ARBA00022729"/>
    </source>
</evidence>
<dbReference type="InterPro" id="IPR036942">
    <property type="entry name" value="Beta-barrel_TonB_sf"/>
</dbReference>
<keyword evidence="2 8" id="KW-0813">Transport</keyword>
<dbReference type="GO" id="GO:0009279">
    <property type="term" value="C:cell outer membrane"/>
    <property type="evidence" value="ECO:0007669"/>
    <property type="project" value="UniProtKB-SubCell"/>
</dbReference>
<evidence type="ECO:0000256" key="1">
    <source>
        <dbReference type="ARBA" id="ARBA00004571"/>
    </source>
</evidence>